<dbReference type="EMBL" id="VWPK01000007">
    <property type="protein sequence ID" value="KAA5613298.1"/>
    <property type="molecule type" value="Genomic_DNA"/>
</dbReference>
<evidence type="ECO:0000313" key="5">
    <source>
        <dbReference type="Proteomes" id="UP000325255"/>
    </source>
</evidence>
<dbReference type="GO" id="GO:0016491">
    <property type="term" value="F:oxidoreductase activity"/>
    <property type="evidence" value="ECO:0007669"/>
    <property type="project" value="UniProtKB-KW"/>
</dbReference>
<dbReference type="InterPro" id="IPR036291">
    <property type="entry name" value="NAD(P)-bd_dom_sf"/>
</dbReference>
<evidence type="ECO:0000313" key="4">
    <source>
        <dbReference type="EMBL" id="KAA5613298.1"/>
    </source>
</evidence>
<dbReference type="PRINTS" id="PR00081">
    <property type="entry name" value="GDHRDH"/>
</dbReference>
<dbReference type="GO" id="GO:0016020">
    <property type="term" value="C:membrane"/>
    <property type="evidence" value="ECO:0007669"/>
    <property type="project" value="TreeGrafter"/>
</dbReference>
<dbReference type="Pfam" id="PF00106">
    <property type="entry name" value="adh_short"/>
    <property type="match status" value="1"/>
</dbReference>
<organism evidence="4 5">
    <name type="scientific">Rhodovastum atsumiense</name>
    <dbReference type="NCBI Taxonomy" id="504468"/>
    <lineage>
        <taxon>Bacteria</taxon>
        <taxon>Pseudomonadati</taxon>
        <taxon>Pseudomonadota</taxon>
        <taxon>Alphaproteobacteria</taxon>
        <taxon>Acetobacterales</taxon>
        <taxon>Acetobacteraceae</taxon>
        <taxon>Rhodovastum</taxon>
    </lineage>
</organism>
<comment type="similarity">
    <text evidence="1 3">Belongs to the short-chain dehydrogenases/reductases (SDR) family.</text>
</comment>
<dbReference type="NCBIfam" id="NF005495">
    <property type="entry name" value="PRK07109.1"/>
    <property type="match status" value="1"/>
</dbReference>
<keyword evidence="5" id="KW-1185">Reference proteome</keyword>
<keyword evidence="2" id="KW-0560">Oxidoreductase</keyword>
<protein>
    <submittedName>
        <fullName evidence="4">SDR family oxidoreductase</fullName>
    </submittedName>
</protein>
<dbReference type="RefSeq" id="WP_150039834.1">
    <property type="nucleotide sequence ID" value="NZ_OW485601.1"/>
</dbReference>
<dbReference type="SUPFAM" id="SSF51735">
    <property type="entry name" value="NAD(P)-binding Rossmann-fold domains"/>
    <property type="match status" value="1"/>
</dbReference>
<dbReference type="OrthoDB" id="9781689at2"/>
<dbReference type="AlphaFoldDB" id="A0A5M6J0Z7"/>
<sequence>MRNVVVTGASAGVGRAVAMAFAHRGDNLALIARDPSPLEATRADVQREGAGQVLALPADVAESEAVFAAADATVAAFGGIDVWVNDAMATIFAPVATITPEEFRRATEVTYLGTVHGTLAALRHMRPRDRGSIVQVGSALSYRAIPLQAPYCGAKFAIRGFTDSLRCELAHDRSRIRLSMVQLPAVNTPQFDWARNRMPRRPRPMGQVHQPEAVAHAILRAADAGPRELWVGWPSLQSILGTLAVPGLLDRVLGRAAWDGQMTADGVAGEQPGNLFVPGPAPHRMHGRFDALARSEVPVFNPTVLRLAALTGAAMLPFLWPRRHTRRLTQVKVNRA</sequence>
<dbReference type="PRINTS" id="PR00080">
    <property type="entry name" value="SDRFAMILY"/>
</dbReference>
<gene>
    <name evidence="4" type="ORF">F1189_06305</name>
</gene>
<name>A0A5M6J0Z7_9PROT</name>
<dbReference type="InterPro" id="IPR002347">
    <property type="entry name" value="SDR_fam"/>
</dbReference>
<reference evidence="4 5" key="1">
    <citation type="submission" date="2019-09" db="EMBL/GenBank/DDBJ databases">
        <title>Genome sequence of Rhodovastum atsumiense, a diverse member of the Acetobacteraceae family of non-sulfur purple photosynthetic bacteria.</title>
        <authorList>
            <person name="Meyer T."/>
            <person name="Kyndt J."/>
        </authorList>
    </citation>
    <scope>NUCLEOTIDE SEQUENCE [LARGE SCALE GENOMIC DNA]</scope>
    <source>
        <strain evidence="4 5">DSM 21279</strain>
    </source>
</reference>
<accession>A0A5M6J0Z7</accession>
<evidence type="ECO:0000256" key="2">
    <source>
        <dbReference type="ARBA" id="ARBA00023002"/>
    </source>
</evidence>
<evidence type="ECO:0000256" key="3">
    <source>
        <dbReference type="RuleBase" id="RU000363"/>
    </source>
</evidence>
<dbReference type="InterPro" id="IPR020904">
    <property type="entry name" value="Sc_DH/Rdtase_CS"/>
</dbReference>
<dbReference type="PROSITE" id="PS00061">
    <property type="entry name" value="ADH_SHORT"/>
    <property type="match status" value="1"/>
</dbReference>
<comment type="caution">
    <text evidence="4">The sequence shown here is derived from an EMBL/GenBank/DDBJ whole genome shotgun (WGS) entry which is preliminary data.</text>
</comment>
<dbReference type="PANTHER" id="PTHR44196:SF1">
    <property type="entry name" value="DEHYDROGENASE_REDUCTASE SDR FAMILY MEMBER 7B"/>
    <property type="match status" value="1"/>
</dbReference>
<proteinExistence type="inferred from homology"/>
<dbReference type="PANTHER" id="PTHR44196">
    <property type="entry name" value="DEHYDROGENASE/REDUCTASE SDR FAMILY MEMBER 7B"/>
    <property type="match status" value="1"/>
</dbReference>
<dbReference type="Proteomes" id="UP000325255">
    <property type="component" value="Unassembled WGS sequence"/>
</dbReference>
<dbReference type="Gene3D" id="3.40.50.720">
    <property type="entry name" value="NAD(P)-binding Rossmann-like Domain"/>
    <property type="match status" value="1"/>
</dbReference>
<evidence type="ECO:0000256" key="1">
    <source>
        <dbReference type="ARBA" id="ARBA00006484"/>
    </source>
</evidence>